<evidence type="ECO:0000313" key="1">
    <source>
        <dbReference type="EMBL" id="KAK3694208.1"/>
    </source>
</evidence>
<dbReference type="EMBL" id="JAULSO010000001">
    <property type="protein sequence ID" value="KAK3694208.1"/>
    <property type="molecule type" value="Genomic_DNA"/>
</dbReference>
<accession>A0AAE1CHE2</accession>
<dbReference type="AlphaFoldDB" id="A0AAE1CHE2"/>
<evidence type="ECO:0000313" key="2">
    <source>
        <dbReference type="Proteomes" id="UP001270362"/>
    </source>
</evidence>
<dbReference type="Proteomes" id="UP001270362">
    <property type="component" value="Unassembled WGS sequence"/>
</dbReference>
<name>A0AAE1CHE2_9PEZI</name>
<organism evidence="1 2">
    <name type="scientific">Podospora appendiculata</name>
    <dbReference type="NCBI Taxonomy" id="314037"/>
    <lineage>
        <taxon>Eukaryota</taxon>
        <taxon>Fungi</taxon>
        <taxon>Dikarya</taxon>
        <taxon>Ascomycota</taxon>
        <taxon>Pezizomycotina</taxon>
        <taxon>Sordariomycetes</taxon>
        <taxon>Sordariomycetidae</taxon>
        <taxon>Sordariales</taxon>
        <taxon>Podosporaceae</taxon>
        <taxon>Podospora</taxon>
    </lineage>
</organism>
<reference evidence="1" key="2">
    <citation type="submission" date="2023-06" db="EMBL/GenBank/DDBJ databases">
        <authorList>
            <consortium name="Lawrence Berkeley National Laboratory"/>
            <person name="Haridas S."/>
            <person name="Hensen N."/>
            <person name="Bonometti L."/>
            <person name="Westerberg I."/>
            <person name="Brannstrom I.O."/>
            <person name="Guillou S."/>
            <person name="Cros-Aarteil S."/>
            <person name="Calhoun S."/>
            <person name="Kuo A."/>
            <person name="Mondo S."/>
            <person name="Pangilinan J."/>
            <person name="Riley R."/>
            <person name="Labutti K."/>
            <person name="Andreopoulos B."/>
            <person name="Lipzen A."/>
            <person name="Chen C."/>
            <person name="Yanf M."/>
            <person name="Daum C."/>
            <person name="Ng V."/>
            <person name="Clum A."/>
            <person name="Steindorff A."/>
            <person name="Ohm R."/>
            <person name="Martin F."/>
            <person name="Silar P."/>
            <person name="Natvig D."/>
            <person name="Lalanne C."/>
            <person name="Gautier V."/>
            <person name="Ament-Velasquez S.L."/>
            <person name="Kruys A."/>
            <person name="Hutchinson M.I."/>
            <person name="Powell A.J."/>
            <person name="Barry K."/>
            <person name="Miller A.N."/>
            <person name="Grigoriev I.V."/>
            <person name="Debuchy R."/>
            <person name="Gladieux P."/>
            <person name="Thoren M.H."/>
            <person name="Johannesson H."/>
        </authorList>
    </citation>
    <scope>NUCLEOTIDE SEQUENCE</scope>
    <source>
        <strain evidence="1">CBS 314.62</strain>
    </source>
</reference>
<reference evidence="1" key="1">
    <citation type="journal article" date="2023" name="Mol. Phylogenet. Evol.">
        <title>Genome-scale phylogeny and comparative genomics of the fungal order Sordariales.</title>
        <authorList>
            <person name="Hensen N."/>
            <person name="Bonometti L."/>
            <person name="Westerberg I."/>
            <person name="Brannstrom I.O."/>
            <person name="Guillou S."/>
            <person name="Cros-Aarteil S."/>
            <person name="Calhoun S."/>
            <person name="Haridas S."/>
            <person name="Kuo A."/>
            <person name="Mondo S."/>
            <person name="Pangilinan J."/>
            <person name="Riley R."/>
            <person name="LaButti K."/>
            <person name="Andreopoulos B."/>
            <person name="Lipzen A."/>
            <person name="Chen C."/>
            <person name="Yan M."/>
            <person name="Daum C."/>
            <person name="Ng V."/>
            <person name="Clum A."/>
            <person name="Steindorff A."/>
            <person name="Ohm R.A."/>
            <person name="Martin F."/>
            <person name="Silar P."/>
            <person name="Natvig D.O."/>
            <person name="Lalanne C."/>
            <person name="Gautier V."/>
            <person name="Ament-Velasquez S.L."/>
            <person name="Kruys A."/>
            <person name="Hutchinson M.I."/>
            <person name="Powell A.J."/>
            <person name="Barry K."/>
            <person name="Miller A.N."/>
            <person name="Grigoriev I.V."/>
            <person name="Debuchy R."/>
            <person name="Gladieux P."/>
            <person name="Hiltunen Thoren M."/>
            <person name="Johannesson H."/>
        </authorList>
    </citation>
    <scope>NUCLEOTIDE SEQUENCE</scope>
    <source>
        <strain evidence="1">CBS 314.62</strain>
    </source>
</reference>
<gene>
    <name evidence="1" type="ORF">B0T22DRAFT_451919</name>
</gene>
<keyword evidence="2" id="KW-1185">Reference proteome</keyword>
<sequence length="82" mass="9423">MGHSYNKAHKATNVEAPWQWTDMTPHKYCKRIDRGRVGRPNKAQKCDECLAVKAAFEKAAQRDTAVRRQEKISWGLGEDGYM</sequence>
<proteinExistence type="predicted"/>
<protein>
    <submittedName>
        <fullName evidence="1">Uncharacterized protein</fullName>
    </submittedName>
</protein>
<comment type="caution">
    <text evidence="1">The sequence shown here is derived from an EMBL/GenBank/DDBJ whole genome shotgun (WGS) entry which is preliminary data.</text>
</comment>